<name>A0A1F6TR45_9PROT</name>
<organism evidence="2 3">
    <name type="scientific">Candidatus Muproteobacteria bacterium RIFCSPHIGHO2_01_FULL_65_16</name>
    <dbReference type="NCBI Taxonomy" id="1817764"/>
    <lineage>
        <taxon>Bacteria</taxon>
        <taxon>Pseudomonadati</taxon>
        <taxon>Pseudomonadota</taxon>
        <taxon>Candidatus Muproteobacteria</taxon>
    </lineage>
</organism>
<reference evidence="2 3" key="1">
    <citation type="journal article" date="2016" name="Nat. Commun.">
        <title>Thousands of microbial genomes shed light on interconnected biogeochemical processes in an aquifer system.</title>
        <authorList>
            <person name="Anantharaman K."/>
            <person name="Brown C.T."/>
            <person name="Hug L.A."/>
            <person name="Sharon I."/>
            <person name="Castelle C.J."/>
            <person name="Probst A.J."/>
            <person name="Thomas B.C."/>
            <person name="Singh A."/>
            <person name="Wilkins M.J."/>
            <person name="Karaoz U."/>
            <person name="Brodie E.L."/>
            <person name="Williams K.H."/>
            <person name="Hubbard S.S."/>
            <person name="Banfield J.F."/>
        </authorList>
    </citation>
    <scope>NUCLEOTIDE SEQUENCE [LARGE SCALE GENOMIC DNA]</scope>
</reference>
<dbReference type="InterPro" id="IPR009875">
    <property type="entry name" value="PilZ_domain"/>
</dbReference>
<dbReference type="Proteomes" id="UP000179360">
    <property type="component" value="Unassembled WGS sequence"/>
</dbReference>
<comment type="caution">
    <text evidence="2">The sequence shown here is derived from an EMBL/GenBank/DDBJ whole genome shotgun (WGS) entry which is preliminary data.</text>
</comment>
<dbReference type="EMBL" id="MFSY01000016">
    <property type="protein sequence ID" value="OGI47542.1"/>
    <property type="molecule type" value="Genomic_DNA"/>
</dbReference>
<accession>A0A1F6TR45</accession>
<dbReference type="Pfam" id="PF07238">
    <property type="entry name" value="PilZ"/>
    <property type="match status" value="1"/>
</dbReference>
<feature type="domain" description="PilZ" evidence="1">
    <location>
        <begin position="23"/>
        <end position="108"/>
    </location>
</feature>
<proteinExistence type="predicted"/>
<evidence type="ECO:0000313" key="3">
    <source>
        <dbReference type="Proteomes" id="UP000179360"/>
    </source>
</evidence>
<dbReference type="AlphaFoldDB" id="A0A1F6TR45"/>
<dbReference type="Gene3D" id="2.40.10.220">
    <property type="entry name" value="predicted glycosyltransferase like domains"/>
    <property type="match status" value="1"/>
</dbReference>
<dbReference type="GO" id="GO:0035438">
    <property type="term" value="F:cyclic-di-GMP binding"/>
    <property type="evidence" value="ECO:0007669"/>
    <property type="project" value="InterPro"/>
</dbReference>
<evidence type="ECO:0000313" key="2">
    <source>
        <dbReference type="EMBL" id="OGI47542.1"/>
    </source>
</evidence>
<dbReference type="STRING" id="1817764.A2637_04145"/>
<evidence type="ECO:0000259" key="1">
    <source>
        <dbReference type="Pfam" id="PF07238"/>
    </source>
</evidence>
<gene>
    <name evidence="2" type="ORF">A2637_04145</name>
</gene>
<dbReference type="SUPFAM" id="SSF141371">
    <property type="entry name" value="PilZ domain-like"/>
    <property type="match status" value="1"/>
</dbReference>
<protein>
    <recommendedName>
        <fullName evidence="1">PilZ domain-containing protein</fullName>
    </recommendedName>
</protein>
<sequence length="134" mass="14870">MEKEKVMMEHRWSMRKSANGAVVLNYPSLGLLRASIENISLGGVFVNTGRISLSVNTPVEMVFELPEGDARRVRKAEALVVRATDGGAGLMFHKFNPATFQLLQALLLEEAELLDAAETTANLEEERRTAERLQ</sequence>